<dbReference type="PANTHER" id="PTHR40849:SF2">
    <property type="entry name" value="RGS DOMAIN-CONTAINING PROTEIN"/>
    <property type="match status" value="1"/>
</dbReference>
<feature type="transmembrane region" description="Helical" evidence="2">
    <location>
        <begin position="284"/>
        <end position="304"/>
    </location>
</feature>
<reference evidence="3" key="1">
    <citation type="submission" date="2023-10" db="EMBL/GenBank/DDBJ databases">
        <authorList>
            <person name="Chen Y."/>
            <person name="Shah S."/>
            <person name="Dougan E. K."/>
            <person name="Thang M."/>
            <person name="Chan C."/>
        </authorList>
    </citation>
    <scope>NUCLEOTIDE SEQUENCE [LARGE SCALE GENOMIC DNA]</scope>
</reference>
<dbReference type="Proteomes" id="UP001189429">
    <property type="component" value="Unassembled WGS sequence"/>
</dbReference>
<evidence type="ECO:0000313" key="3">
    <source>
        <dbReference type="EMBL" id="CAK0892526.1"/>
    </source>
</evidence>
<feature type="region of interest" description="Disordered" evidence="1">
    <location>
        <begin position="1"/>
        <end position="23"/>
    </location>
</feature>
<sequence length="680" mass="71243">MSDDAPPPPLPKSRSNKMSAARGGCVPTDYVPSFLGMGGAAGPPADALPLPAALPGPATTAPAVAAATATAQDAVTTASAQAAVTTVTAAAAAAVEDSGYAGTAAAAQSAFAGVLEQARGAARGAATSGLDLLLHKALQKVGDRVREAAVADPDMPSVVKRATGRVVDEVWEDVVAYVVTTADETVQSQRGLAETEWSKLSDIGPLWVCSPRWWRGQLLYAYLPFDRSIWGQMRNPLFWLMTALSLYPYWGVRAVYFASLLVLIQAGMPADTYQLCAFIIALKGSQFISSGVVMGLLTAFKYYLCVYPGSRHTCDLYGPGANQSSLHSSIDILGSCAVLWTAFWLLPYSYKYDGTPPPDFFLPPGDEEKPEPAVASLGGATPGYKSVFGRRVRYDSERGGRLSDLMKYDVIVFAISLVAMVCLLCYDYYRWVKLHGTQLSQEERQALGLPDGDDGQASSQRSIRVSLYFARMIYALLCAPFTVFLLPGLVYVLLHVNPTGYNRQGACVPVTMPPVPEDRRRNNGIISIFRNSARRSGIVAGPPWWRLRRPASTSSALTSQSLSLCRFLPLSEEADAGVAAAPQEVDAAGTPQASAALSSSAAAAAAALAPGTQLLSGAAAQGQSWLAAHGIAGNLAGGPAAASAEAQSLLGAAAASPLASQAKAWAHRPGFLGGAGPAGH</sequence>
<proteinExistence type="predicted"/>
<feature type="transmembrane region" description="Helical" evidence="2">
    <location>
        <begin position="468"/>
        <end position="494"/>
    </location>
</feature>
<name>A0ABN9WZW4_9DINO</name>
<gene>
    <name evidence="3" type="ORF">PCOR1329_LOCUS72160</name>
</gene>
<comment type="caution">
    <text evidence="3">The sequence shown here is derived from an EMBL/GenBank/DDBJ whole genome shotgun (WGS) entry which is preliminary data.</text>
</comment>
<feature type="transmembrane region" description="Helical" evidence="2">
    <location>
        <begin position="410"/>
        <end position="429"/>
    </location>
</feature>
<evidence type="ECO:0008006" key="5">
    <source>
        <dbReference type="Google" id="ProtNLM"/>
    </source>
</evidence>
<feature type="transmembrane region" description="Helical" evidence="2">
    <location>
        <begin position="237"/>
        <end position="264"/>
    </location>
</feature>
<evidence type="ECO:0000313" key="4">
    <source>
        <dbReference type="Proteomes" id="UP001189429"/>
    </source>
</evidence>
<dbReference type="PANTHER" id="PTHR40849">
    <property type="entry name" value="C2 CALCIUM-DEPENDENT MEMBRANE TARGETING"/>
    <property type="match status" value="1"/>
</dbReference>
<feature type="compositionally biased region" description="Pro residues" evidence="1">
    <location>
        <begin position="1"/>
        <end position="11"/>
    </location>
</feature>
<dbReference type="EMBL" id="CAUYUJ010019621">
    <property type="protein sequence ID" value="CAK0892526.1"/>
    <property type="molecule type" value="Genomic_DNA"/>
</dbReference>
<protein>
    <recommendedName>
        <fullName evidence="5">Glycerophosphocholine acyltransferase 1</fullName>
    </recommendedName>
</protein>
<organism evidence="3 4">
    <name type="scientific">Prorocentrum cordatum</name>
    <dbReference type="NCBI Taxonomy" id="2364126"/>
    <lineage>
        <taxon>Eukaryota</taxon>
        <taxon>Sar</taxon>
        <taxon>Alveolata</taxon>
        <taxon>Dinophyceae</taxon>
        <taxon>Prorocentrales</taxon>
        <taxon>Prorocentraceae</taxon>
        <taxon>Prorocentrum</taxon>
    </lineage>
</organism>
<evidence type="ECO:0000256" key="2">
    <source>
        <dbReference type="SAM" id="Phobius"/>
    </source>
</evidence>
<keyword evidence="4" id="KW-1185">Reference proteome</keyword>
<evidence type="ECO:0000256" key="1">
    <source>
        <dbReference type="SAM" id="MobiDB-lite"/>
    </source>
</evidence>
<keyword evidence="2" id="KW-0812">Transmembrane</keyword>
<feature type="transmembrane region" description="Helical" evidence="2">
    <location>
        <begin position="325"/>
        <end position="346"/>
    </location>
</feature>
<accession>A0ABN9WZW4</accession>
<keyword evidence="2" id="KW-0472">Membrane</keyword>
<keyword evidence="2" id="KW-1133">Transmembrane helix</keyword>